<protein>
    <submittedName>
        <fullName evidence="1">Uncharacterized protein</fullName>
    </submittedName>
</protein>
<reference evidence="1 2" key="1">
    <citation type="submission" date="2022-01" db="EMBL/GenBank/DDBJ databases">
        <authorList>
            <person name="Xiong W."/>
            <person name="Schranz E."/>
        </authorList>
    </citation>
    <scope>NUCLEOTIDE SEQUENCE [LARGE SCALE GENOMIC DNA]</scope>
</reference>
<keyword evidence="2" id="KW-1185">Reference proteome</keyword>
<dbReference type="Proteomes" id="UP001157418">
    <property type="component" value="Unassembled WGS sequence"/>
</dbReference>
<proteinExistence type="predicted"/>
<name>A0AAU9NEG8_9ASTR</name>
<accession>A0AAU9NEG8</accession>
<organism evidence="1 2">
    <name type="scientific">Lactuca virosa</name>
    <dbReference type="NCBI Taxonomy" id="75947"/>
    <lineage>
        <taxon>Eukaryota</taxon>
        <taxon>Viridiplantae</taxon>
        <taxon>Streptophyta</taxon>
        <taxon>Embryophyta</taxon>
        <taxon>Tracheophyta</taxon>
        <taxon>Spermatophyta</taxon>
        <taxon>Magnoliopsida</taxon>
        <taxon>eudicotyledons</taxon>
        <taxon>Gunneridae</taxon>
        <taxon>Pentapetalae</taxon>
        <taxon>asterids</taxon>
        <taxon>campanulids</taxon>
        <taxon>Asterales</taxon>
        <taxon>Asteraceae</taxon>
        <taxon>Cichorioideae</taxon>
        <taxon>Cichorieae</taxon>
        <taxon>Lactucinae</taxon>
        <taxon>Lactuca</taxon>
    </lineage>
</organism>
<dbReference type="AlphaFoldDB" id="A0AAU9NEG8"/>
<sequence>MKLKLSTPINQQILILAVGPPITINLSLVNEFLSFWDYNQLHPIIIVKKTEPNISKRSPSLDLSYIRFVENRVFVMTDVDGQEKKSF</sequence>
<dbReference type="EMBL" id="CAKMRJ010004445">
    <property type="protein sequence ID" value="CAH1436256.1"/>
    <property type="molecule type" value="Genomic_DNA"/>
</dbReference>
<comment type="caution">
    <text evidence="1">The sequence shown here is derived from an EMBL/GenBank/DDBJ whole genome shotgun (WGS) entry which is preliminary data.</text>
</comment>
<evidence type="ECO:0000313" key="2">
    <source>
        <dbReference type="Proteomes" id="UP001157418"/>
    </source>
</evidence>
<evidence type="ECO:0000313" key="1">
    <source>
        <dbReference type="EMBL" id="CAH1436256.1"/>
    </source>
</evidence>
<gene>
    <name evidence="1" type="ORF">LVIROSA_LOCUS22640</name>
</gene>